<feature type="domain" description="Extradiol ring-cleavage dioxygenase class III enzyme subunit B" evidence="11">
    <location>
        <begin position="7"/>
        <end position="306"/>
    </location>
</feature>
<sequence length="315" mass="34239">MLAHLECLSHTPLLGHHDPAQNVLDEVFAVQKAARERIAAFKPDLIVLFTPDHFNGFFYNVMPSFCVGTGAHAIGDFDSLAGRLDVPFELATQCATHVINSGVDVAISHDMQLDHGAAYPLEHLVGSLDQYPVIPVFINSVAAPLPTFKRARLLGEAIGQWARSTGKRVLWIGSGGLSHQPPVPVYAEAPDAVRRSLDGEGYTLSPEARAARTQRTIDAGRAFTQDPSVLHPLNPEWDQNFLDLLQTQGYAQLDEVANDDVSALAGRSAHEVKTWVAAFAGLSAYGPYEAGHRYYREIPEWIAGFGGLSAHPSKN</sequence>
<gene>
    <name evidence="10" type="primary">mhpB</name>
    <name evidence="12" type="ORF">DF183_00620</name>
</gene>
<dbReference type="InterPro" id="IPR023789">
    <property type="entry name" value="DHPP/DHXA_dioxygenase"/>
</dbReference>
<dbReference type="EMBL" id="QEXO01000001">
    <property type="protein sequence ID" value="PWE15280.1"/>
    <property type="molecule type" value="Genomic_DNA"/>
</dbReference>
<dbReference type="RefSeq" id="WP_109088185.1">
    <property type="nucleotide sequence ID" value="NZ_QEXO01000001.1"/>
</dbReference>
<reference evidence="12 13" key="1">
    <citation type="submission" date="2018-05" db="EMBL/GenBank/DDBJ databases">
        <title>Genome Sequence of an Efficient Indole-Degrading Bacterium, Alcaligenes sp.YBY.</title>
        <authorList>
            <person name="Yang B."/>
        </authorList>
    </citation>
    <scope>NUCLEOTIDE SEQUENCE [LARGE SCALE GENOMIC DNA]</scope>
    <source>
        <strain evidence="12 13">YBY</strain>
    </source>
</reference>
<dbReference type="AlphaFoldDB" id="A0A2U2BMP1"/>
<dbReference type="InterPro" id="IPR004183">
    <property type="entry name" value="Xdiol_dOase_suB"/>
</dbReference>
<comment type="cofactor">
    <cofactor evidence="10">
        <name>Fe(2+)</name>
        <dbReference type="ChEBI" id="CHEBI:29033"/>
    </cofactor>
</comment>
<evidence type="ECO:0000256" key="8">
    <source>
        <dbReference type="ARBA" id="ARBA00023002"/>
    </source>
</evidence>
<feature type="active site" description="Proton donor" evidence="10">
    <location>
        <position position="115"/>
    </location>
</feature>
<dbReference type="Proteomes" id="UP000245216">
    <property type="component" value="Unassembled WGS sequence"/>
</dbReference>
<name>A0A2U2BMP1_ALCFA</name>
<evidence type="ECO:0000259" key="11">
    <source>
        <dbReference type="Pfam" id="PF02900"/>
    </source>
</evidence>
<keyword evidence="6 10" id="KW-0058">Aromatic hydrocarbons catabolism</keyword>
<dbReference type="GO" id="GO:0019380">
    <property type="term" value="P:3-phenylpropionate catabolic process"/>
    <property type="evidence" value="ECO:0007669"/>
    <property type="project" value="UniProtKB-UniRule"/>
</dbReference>
<evidence type="ECO:0000256" key="5">
    <source>
        <dbReference type="ARBA" id="ARBA00011881"/>
    </source>
</evidence>
<reference evidence="12 13" key="2">
    <citation type="submission" date="2018-05" db="EMBL/GenBank/DDBJ databases">
        <authorList>
            <person name="Lanie J.A."/>
            <person name="Ng W.-L."/>
            <person name="Kazmierczak K.M."/>
            <person name="Andrzejewski T.M."/>
            <person name="Davidsen T.M."/>
            <person name="Wayne K.J."/>
            <person name="Tettelin H."/>
            <person name="Glass J.I."/>
            <person name="Rusch D."/>
            <person name="Podicherti R."/>
            <person name="Tsui H.-C.T."/>
            <person name="Winkler M.E."/>
        </authorList>
    </citation>
    <scope>NUCLEOTIDE SEQUENCE [LARGE SCALE GENOMIC DNA]</scope>
    <source>
        <strain evidence="12 13">YBY</strain>
    </source>
</reference>
<evidence type="ECO:0000256" key="6">
    <source>
        <dbReference type="ARBA" id="ARBA00022797"/>
    </source>
</evidence>
<evidence type="ECO:0000313" key="12">
    <source>
        <dbReference type="EMBL" id="PWE15280.1"/>
    </source>
</evidence>
<dbReference type="Gene3D" id="3.40.830.10">
    <property type="entry name" value="LigB-like"/>
    <property type="match status" value="1"/>
</dbReference>
<organism evidence="12 13">
    <name type="scientific">Alcaligenes faecalis</name>
    <dbReference type="NCBI Taxonomy" id="511"/>
    <lineage>
        <taxon>Bacteria</taxon>
        <taxon>Pseudomonadati</taxon>
        <taxon>Pseudomonadota</taxon>
        <taxon>Betaproteobacteria</taxon>
        <taxon>Burkholderiales</taxon>
        <taxon>Alcaligenaceae</taxon>
        <taxon>Alcaligenes</taxon>
    </lineage>
</organism>
<dbReference type="NCBIfam" id="NF009910">
    <property type="entry name" value="PRK13370.1-4"/>
    <property type="match status" value="1"/>
</dbReference>
<dbReference type="HAMAP" id="MF_01653">
    <property type="entry name" value="MhpB"/>
    <property type="match status" value="1"/>
</dbReference>
<dbReference type="GO" id="GO:0008198">
    <property type="term" value="F:ferrous iron binding"/>
    <property type="evidence" value="ECO:0007669"/>
    <property type="project" value="InterPro"/>
</dbReference>
<evidence type="ECO:0000256" key="4">
    <source>
        <dbReference type="ARBA" id="ARBA00007030"/>
    </source>
</evidence>
<dbReference type="GO" id="GO:0047070">
    <property type="term" value="F:3-carboxyethylcatechol 2,3-dioxygenase activity"/>
    <property type="evidence" value="ECO:0007669"/>
    <property type="project" value="UniProtKB-UniRule"/>
</dbReference>
<dbReference type="SUPFAM" id="SSF53213">
    <property type="entry name" value="LigB-like"/>
    <property type="match status" value="1"/>
</dbReference>
<accession>A0A2U2BMP1</accession>
<dbReference type="STRING" id="511.UZ73_04235"/>
<protein>
    <recommendedName>
        <fullName evidence="10">2,3-dihydroxyphenylpropionate/2,3-dihydroxicinnamic acid 1,2-dioxygenase</fullName>
        <ecNumber evidence="10">1.13.11.16</ecNumber>
    </recommendedName>
    <alternativeName>
        <fullName evidence="10">3-carboxyethylcatechol 2,3-dioxygenase</fullName>
    </alternativeName>
</protein>
<comment type="subunit">
    <text evidence="5 10">Homotetramer.</text>
</comment>
<dbReference type="EC" id="1.13.11.16" evidence="10"/>
<feature type="active site" description="Proton acceptor" evidence="10">
    <location>
        <position position="179"/>
    </location>
</feature>
<dbReference type="UniPathway" id="UPA00714"/>
<comment type="function">
    <text evidence="10">Catalyzes the non-heme iron(II)-dependent oxidative cleavage of 2,3-dihydroxyphenylpropionic acid and 2,3-dihydroxicinnamic acid into 2-hydroxy-6-ketononadienedioate and 2-hydroxy-6-ketononatrienedioate, respectively.</text>
</comment>
<comment type="pathway">
    <text evidence="3 10">Aromatic compound metabolism; 3-phenylpropanoate degradation.</text>
</comment>
<dbReference type="CDD" id="cd07365">
    <property type="entry name" value="MhpB_like"/>
    <property type="match status" value="1"/>
</dbReference>
<comment type="caution">
    <text evidence="12">The sequence shown here is derived from an EMBL/GenBank/DDBJ whole genome shotgun (WGS) entry which is preliminary data.</text>
</comment>
<comment type="catalytic activity">
    <reaction evidence="1 10">
        <text>(2E)-3-(2,3-dihydroxyphenyl)prop-2-enoate + O2 = (2Z,4E,7E)-2-hydroxy-6-oxonona-2,4,7-trienedioate + H(+)</text>
        <dbReference type="Rhea" id="RHEA:25054"/>
        <dbReference type="ChEBI" id="CHEBI:15378"/>
        <dbReference type="ChEBI" id="CHEBI:15379"/>
        <dbReference type="ChEBI" id="CHEBI:58642"/>
        <dbReference type="ChEBI" id="CHEBI:66888"/>
        <dbReference type="EC" id="1.13.11.16"/>
    </reaction>
</comment>
<keyword evidence="8 10" id="KW-0560">Oxidoreductase</keyword>
<evidence type="ECO:0000256" key="2">
    <source>
        <dbReference type="ARBA" id="ARBA00001843"/>
    </source>
</evidence>
<evidence type="ECO:0000256" key="3">
    <source>
        <dbReference type="ARBA" id="ARBA00005207"/>
    </source>
</evidence>
<keyword evidence="7 10" id="KW-0223">Dioxygenase</keyword>
<evidence type="ECO:0000256" key="9">
    <source>
        <dbReference type="ARBA" id="ARBA00023004"/>
    </source>
</evidence>
<comment type="catalytic activity">
    <reaction evidence="2 10">
        <text>3-(2,3-dihydroxyphenyl)propanoate + O2 = (2Z,4E)-2-hydroxy-6-oxonona-2,4-dienedioate + H(+)</text>
        <dbReference type="Rhea" id="RHEA:23840"/>
        <dbReference type="ChEBI" id="CHEBI:15378"/>
        <dbReference type="ChEBI" id="CHEBI:15379"/>
        <dbReference type="ChEBI" id="CHEBI:46951"/>
        <dbReference type="ChEBI" id="CHEBI:66887"/>
        <dbReference type="EC" id="1.13.11.16"/>
    </reaction>
</comment>
<comment type="similarity">
    <text evidence="4 10">Belongs to the LigB/MhpB extradiol dioxygenase family.</text>
</comment>
<proteinExistence type="inferred from homology"/>
<dbReference type="Pfam" id="PF02900">
    <property type="entry name" value="LigB"/>
    <property type="match status" value="1"/>
</dbReference>
<evidence type="ECO:0000313" key="13">
    <source>
        <dbReference type="Proteomes" id="UP000245216"/>
    </source>
</evidence>
<evidence type="ECO:0000256" key="7">
    <source>
        <dbReference type="ARBA" id="ARBA00022964"/>
    </source>
</evidence>
<evidence type="ECO:0000256" key="1">
    <source>
        <dbReference type="ARBA" id="ARBA00001748"/>
    </source>
</evidence>
<keyword evidence="9 10" id="KW-0408">Iron</keyword>
<evidence type="ECO:0000256" key="10">
    <source>
        <dbReference type="HAMAP-Rule" id="MF_01653"/>
    </source>
</evidence>